<evidence type="ECO:0000256" key="5">
    <source>
        <dbReference type="ARBA" id="ARBA00023288"/>
    </source>
</evidence>
<evidence type="ECO:0000256" key="8">
    <source>
        <dbReference type="ARBA" id="ARBA00037868"/>
    </source>
</evidence>
<evidence type="ECO:0000256" key="11">
    <source>
        <dbReference type="ARBA" id="ARBA00064728"/>
    </source>
</evidence>
<dbReference type="NCBIfam" id="TIGR00231">
    <property type="entry name" value="small_GTP"/>
    <property type="match status" value="1"/>
</dbReference>
<dbReference type="InterPro" id="IPR001806">
    <property type="entry name" value="Small_GTPase"/>
</dbReference>
<evidence type="ECO:0000256" key="2">
    <source>
        <dbReference type="ARBA" id="ARBA00022741"/>
    </source>
</evidence>
<dbReference type="PROSITE" id="PS51420">
    <property type="entry name" value="RHO"/>
    <property type="match status" value="1"/>
</dbReference>
<evidence type="ECO:0000313" key="13">
    <source>
        <dbReference type="Proteomes" id="UP001152795"/>
    </source>
</evidence>
<comment type="caution">
    <text evidence="12">The sequence shown here is derived from an EMBL/GenBank/DDBJ whole genome shotgun (WGS) entry which is preliminary data.</text>
</comment>
<keyword evidence="13" id="KW-1185">Reference proteome</keyword>
<keyword evidence="5" id="KW-0449">Lipoprotein</keyword>
<accession>A0A6S7IE79</accession>
<evidence type="ECO:0000256" key="4">
    <source>
        <dbReference type="ARBA" id="ARBA00023136"/>
    </source>
</evidence>
<organism evidence="12 13">
    <name type="scientific">Paramuricea clavata</name>
    <name type="common">Red gorgonian</name>
    <name type="synonym">Violescent sea-whip</name>
    <dbReference type="NCBI Taxonomy" id="317549"/>
    <lineage>
        <taxon>Eukaryota</taxon>
        <taxon>Metazoa</taxon>
        <taxon>Cnidaria</taxon>
        <taxon>Anthozoa</taxon>
        <taxon>Octocorallia</taxon>
        <taxon>Malacalcyonacea</taxon>
        <taxon>Plexauridae</taxon>
        <taxon>Paramuricea</taxon>
    </lineage>
</organism>
<dbReference type="SMART" id="SM00173">
    <property type="entry name" value="RAS"/>
    <property type="match status" value="1"/>
</dbReference>
<reference evidence="12" key="1">
    <citation type="submission" date="2020-04" db="EMBL/GenBank/DDBJ databases">
        <authorList>
            <person name="Alioto T."/>
            <person name="Alioto T."/>
            <person name="Gomez Garrido J."/>
        </authorList>
    </citation>
    <scope>NUCLEOTIDE SEQUENCE</scope>
    <source>
        <strain evidence="12">A484AB</strain>
    </source>
</reference>
<dbReference type="PRINTS" id="PR00449">
    <property type="entry name" value="RASTRNSFRMNG"/>
</dbReference>
<dbReference type="GO" id="GO:0005525">
    <property type="term" value="F:GTP binding"/>
    <property type="evidence" value="ECO:0007669"/>
    <property type="project" value="UniProtKB-KW"/>
</dbReference>
<dbReference type="FunFam" id="3.40.50.300:FF:000067">
    <property type="entry name" value="ras-related protein RABA1f"/>
    <property type="match status" value="1"/>
</dbReference>
<dbReference type="OrthoDB" id="9989112at2759"/>
<dbReference type="InterPro" id="IPR050209">
    <property type="entry name" value="Rab_GTPases_membrane_traffic"/>
</dbReference>
<protein>
    <recommendedName>
        <fullName evidence="9">Ras-related protein Rab-25</fullName>
    </recommendedName>
</protein>
<dbReference type="GO" id="GO:0012505">
    <property type="term" value="C:endomembrane system"/>
    <property type="evidence" value="ECO:0007669"/>
    <property type="project" value="UniProtKB-SubCell"/>
</dbReference>
<evidence type="ECO:0000256" key="6">
    <source>
        <dbReference type="ARBA" id="ARBA00023289"/>
    </source>
</evidence>
<name>A0A6S7IE79_PARCT</name>
<evidence type="ECO:0000256" key="9">
    <source>
        <dbReference type="ARBA" id="ARBA00039508"/>
    </source>
</evidence>
<dbReference type="EMBL" id="CACRXK020004199">
    <property type="protein sequence ID" value="CAB4001878.1"/>
    <property type="molecule type" value="Genomic_DNA"/>
</dbReference>
<dbReference type="Proteomes" id="UP001152795">
    <property type="component" value="Unassembled WGS sequence"/>
</dbReference>
<proteinExistence type="inferred from homology"/>
<comment type="function">
    <text evidence="10">The small GTPases Rab are key regulators of intracellular membrane trafficking, from the formation of transport vesicles to their fusion with membranes. Rabs cycle between an inactive GDP-bound form and an active GTP-bound form that is able to recruit to membranes different set of downstream effectors directly responsible for vesicle formation, movement, tethering and fusion. RAB25 regulates epithelial cell differentiation, proliferation and survival, thereby playing key roles in tumorigenesis. Promotes invasive migration of cells in which it functions to localize and maintain integrin alpha-V/beta-1 at the tips of extending pseudopodia. Involved in the regulation of epithelial morphogenesis through the control of CLDN4 expression and localization at tight junctions. May selectively regulate the apical recycling pathway. Together with MYO5B regulates transcytosis.</text>
</comment>
<dbReference type="GO" id="GO:0031260">
    <property type="term" value="C:pseudopodium membrane"/>
    <property type="evidence" value="ECO:0007669"/>
    <property type="project" value="UniProtKB-SubCell"/>
</dbReference>
<keyword evidence="4" id="KW-0472">Membrane</keyword>
<dbReference type="AlphaFoldDB" id="A0A6S7IE79"/>
<dbReference type="PANTHER" id="PTHR47979">
    <property type="entry name" value="DRAB11-RELATED"/>
    <property type="match status" value="1"/>
</dbReference>
<keyword evidence="2" id="KW-0547">Nucleotide-binding</keyword>
<evidence type="ECO:0000256" key="7">
    <source>
        <dbReference type="ARBA" id="ARBA00037836"/>
    </source>
</evidence>
<dbReference type="SMART" id="SM00175">
    <property type="entry name" value="RAB"/>
    <property type="match status" value="1"/>
</dbReference>
<sequence length="213" mass="24184">MGSRYDHYDYLYKVVLIGDSGVGKSCLLSRFTRNEFDHESKSTIGVEFATRSLEIDGKTIKAQVWDTAGQERYRAITSAYYRGAVGAILVYDITKQKTYESVSRWMEEVQEHATDQIVVMLVGNKCDLRHLQAIPTEEVQTLAKEQKMLFAEASALDATNVEELFQETIEKVHRVQIKKLKEELAVNKKDEPAAAENNVELDSKPIAKRCCQT</sequence>
<evidence type="ECO:0000256" key="10">
    <source>
        <dbReference type="ARBA" id="ARBA00055320"/>
    </source>
</evidence>
<dbReference type="GO" id="GO:0003924">
    <property type="term" value="F:GTPase activity"/>
    <property type="evidence" value="ECO:0007669"/>
    <property type="project" value="InterPro"/>
</dbReference>
<dbReference type="CDD" id="cd01868">
    <property type="entry name" value="Rab11_like"/>
    <property type="match status" value="1"/>
</dbReference>
<comment type="similarity">
    <text evidence="1">Belongs to the small GTPase superfamily. Rab family.</text>
</comment>
<dbReference type="InterPro" id="IPR027417">
    <property type="entry name" value="P-loop_NTPase"/>
</dbReference>
<dbReference type="PROSITE" id="PS51421">
    <property type="entry name" value="RAS"/>
    <property type="match status" value="1"/>
</dbReference>
<dbReference type="PROSITE" id="PS51419">
    <property type="entry name" value="RAB"/>
    <property type="match status" value="1"/>
</dbReference>
<comment type="subcellular location">
    <subcellularLocation>
        <location evidence="7">Cell projection</location>
        <location evidence="7">Pseudopodium membrane</location>
    </subcellularLocation>
    <subcellularLocation>
        <location evidence="8">Endomembrane system</location>
        <topology evidence="8">Lipid-anchor</topology>
    </subcellularLocation>
</comment>
<evidence type="ECO:0000313" key="12">
    <source>
        <dbReference type="EMBL" id="CAB4001878.1"/>
    </source>
</evidence>
<evidence type="ECO:0000256" key="3">
    <source>
        <dbReference type="ARBA" id="ARBA00023134"/>
    </source>
</evidence>
<gene>
    <name evidence="12" type="ORF">PACLA_8A085800</name>
</gene>
<dbReference type="InterPro" id="IPR005225">
    <property type="entry name" value="Small_GTP-bd"/>
</dbReference>
<keyword evidence="3" id="KW-0342">GTP-binding</keyword>
<dbReference type="SUPFAM" id="SSF52540">
    <property type="entry name" value="P-loop containing nucleoside triphosphate hydrolases"/>
    <property type="match status" value="1"/>
</dbReference>
<dbReference type="Pfam" id="PF00071">
    <property type="entry name" value="Ras"/>
    <property type="match status" value="1"/>
</dbReference>
<evidence type="ECO:0000256" key="1">
    <source>
        <dbReference type="ARBA" id="ARBA00006270"/>
    </source>
</evidence>
<keyword evidence="6" id="KW-0636">Prenylation</keyword>
<dbReference type="SMART" id="SM00174">
    <property type="entry name" value="RHO"/>
    <property type="match status" value="1"/>
</dbReference>
<comment type="subunit">
    <text evidence="11">Interacts (GTP-bound form) with RAB11FIP1, RAB11FIP2, RAB11FIP3 and RAB11FIP4. Interacts (via the hypervariable C-terminal region) with ITGB1 (via the cytoplasmic region); the interaction is GTP-dependent. Interacts with ITGAV. Associates with the integrin alpha-V/beta-1 heterodimer. Interacts with VPS33B.</text>
</comment>
<dbReference type="SMART" id="SM00176">
    <property type="entry name" value="RAN"/>
    <property type="match status" value="1"/>
</dbReference>
<dbReference type="Gene3D" id="3.40.50.300">
    <property type="entry name" value="P-loop containing nucleotide triphosphate hydrolases"/>
    <property type="match status" value="1"/>
</dbReference>